<dbReference type="GO" id="GO:0005576">
    <property type="term" value="C:extracellular region"/>
    <property type="evidence" value="ECO:0007669"/>
    <property type="project" value="UniProtKB-SubCell"/>
</dbReference>
<comment type="subcellular location">
    <subcellularLocation>
        <location evidence="1">Secreted</location>
    </subcellularLocation>
</comment>
<evidence type="ECO:0000256" key="10">
    <source>
        <dbReference type="ARBA" id="ARBA00023157"/>
    </source>
</evidence>
<evidence type="ECO:0000256" key="11">
    <source>
        <dbReference type="ARBA" id="ARBA00023188"/>
    </source>
</evidence>
<keyword evidence="7" id="KW-0597">Phosphoprotein</keyword>
<dbReference type="GO" id="GO:0031012">
    <property type="term" value="C:extracellular matrix"/>
    <property type="evidence" value="ECO:0007669"/>
    <property type="project" value="InterPro"/>
</dbReference>
<dbReference type="GO" id="GO:0005509">
    <property type="term" value="F:calcium ion binding"/>
    <property type="evidence" value="ECO:0007669"/>
    <property type="project" value="InterPro"/>
</dbReference>
<dbReference type="SUPFAM" id="SSF57630">
    <property type="entry name" value="GLA-domain"/>
    <property type="match status" value="1"/>
</dbReference>
<protein>
    <recommendedName>
        <fullName evidence="3">Matrix Gla protein</fullName>
    </recommendedName>
</protein>
<dbReference type="PANTHER" id="PTHR10109:SF0">
    <property type="entry name" value="MATRIX GLA PROTEIN"/>
    <property type="match status" value="1"/>
</dbReference>
<evidence type="ECO:0000256" key="3">
    <source>
        <dbReference type="ARBA" id="ARBA00017145"/>
    </source>
</evidence>
<comment type="similarity">
    <text evidence="2">Belongs to the osteocalcin/matrix Gla protein family.</text>
</comment>
<evidence type="ECO:0000259" key="13">
    <source>
        <dbReference type="PROSITE" id="PS50998"/>
    </source>
</evidence>
<dbReference type="PROSITE" id="PS50998">
    <property type="entry name" value="GLA_2"/>
    <property type="match status" value="1"/>
</dbReference>
<evidence type="ECO:0000256" key="2">
    <source>
        <dbReference type="ARBA" id="ARBA00008850"/>
    </source>
</evidence>
<feature type="domain" description="Gla" evidence="13">
    <location>
        <begin position="48"/>
        <end position="94"/>
    </location>
</feature>
<evidence type="ECO:0000256" key="4">
    <source>
        <dbReference type="ARBA" id="ARBA00022473"/>
    </source>
</evidence>
<gene>
    <name evidence="14" type="ORF">ANANG_G00288780</name>
</gene>
<name>A0A9D3LJP0_ANGAN</name>
<keyword evidence="6" id="KW-0964">Secreted</keyword>
<evidence type="ECO:0000256" key="6">
    <source>
        <dbReference type="ARBA" id="ARBA00022525"/>
    </source>
</evidence>
<keyword evidence="10" id="KW-1015">Disulfide bond</keyword>
<dbReference type="InterPro" id="IPR027118">
    <property type="entry name" value="MGP"/>
</dbReference>
<reference evidence="14" key="1">
    <citation type="submission" date="2021-01" db="EMBL/GenBank/DDBJ databases">
        <title>A chromosome-scale assembly of European eel, Anguilla anguilla.</title>
        <authorList>
            <person name="Henkel C."/>
            <person name="Jong-Raadsen S.A."/>
            <person name="Dufour S."/>
            <person name="Weltzien F.-A."/>
            <person name="Palstra A.P."/>
            <person name="Pelster B."/>
            <person name="Spaink H.P."/>
            <person name="Van Den Thillart G.E."/>
            <person name="Jansen H."/>
            <person name="Zahm M."/>
            <person name="Klopp C."/>
            <person name="Cedric C."/>
            <person name="Louis A."/>
            <person name="Berthelot C."/>
            <person name="Parey E."/>
            <person name="Roest Crollius H."/>
            <person name="Montfort J."/>
            <person name="Robinson-Rechavi M."/>
            <person name="Bucao C."/>
            <person name="Bouchez O."/>
            <person name="Gislard M."/>
            <person name="Lluch J."/>
            <person name="Milhes M."/>
            <person name="Lampietro C."/>
            <person name="Lopez Roques C."/>
            <person name="Donnadieu C."/>
            <person name="Braasch I."/>
            <person name="Desvignes T."/>
            <person name="Postlethwait J."/>
            <person name="Bobe J."/>
            <person name="Guiguen Y."/>
            <person name="Dirks R."/>
        </authorList>
    </citation>
    <scope>NUCLEOTIDE SEQUENCE</scope>
    <source>
        <strain evidence="14">Tag_6206</strain>
        <tissue evidence="14">Liver</tissue>
    </source>
</reference>
<dbReference type="InterPro" id="IPR058704">
    <property type="entry name" value="BGLAP-like_C"/>
</dbReference>
<comment type="caution">
    <text evidence="14">The sequence shown here is derived from an EMBL/GenBank/DDBJ whole genome shotgun (WGS) entry which is preliminary data.</text>
</comment>
<keyword evidence="11" id="KW-0891">Chondrogenesis</keyword>
<evidence type="ECO:0000313" key="14">
    <source>
        <dbReference type="EMBL" id="KAG5832220.1"/>
    </source>
</evidence>
<dbReference type="SMART" id="SM00069">
    <property type="entry name" value="GLA"/>
    <property type="match status" value="1"/>
</dbReference>
<organism evidence="14 15">
    <name type="scientific">Anguilla anguilla</name>
    <name type="common">European freshwater eel</name>
    <name type="synonym">Muraena anguilla</name>
    <dbReference type="NCBI Taxonomy" id="7936"/>
    <lineage>
        <taxon>Eukaryota</taxon>
        <taxon>Metazoa</taxon>
        <taxon>Chordata</taxon>
        <taxon>Craniata</taxon>
        <taxon>Vertebrata</taxon>
        <taxon>Euteleostomi</taxon>
        <taxon>Actinopterygii</taxon>
        <taxon>Neopterygii</taxon>
        <taxon>Teleostei</taxon>
        <taxon>Anguilliformes</taxon>
        <taxon>Anguillidae</taxon>
        <taxon>Anguilla</taxon>
    </lineage>
</organism>
<evidence type="ECO:0000256" key="1">
    <source>
        <dbReference type="ARBA" id="ARBA00004613"/>
    </source>
</evidence>
<keyword evidence="5" id="KW-0301">Gamma-carboxyglutamic acid</keyword>
<dbReference type="PANTHER" id="PTHR10109">
    <property type="entry name" value="MATRIX GLA PROTEIN"/>
    <property type="match status" value="1"/>
</dbReference>
<dbReference type="Pfam" id="PF25890">
    <property type="entry name" value="BGLAP_C"/>
    <property type="match status" value="1"/>
</dbReference>
<accession>A0A9D3LJP0</accession>
<feature type="chain" id="PRO_5039571389" description="Matrix Gla protein" evidence="12">
    <location>
        <begin position="20"/>
        <end position="100"/>
    </location>
</feature>
<dbReference type="Proteomes" id="UP001044222">
    <property type="component" value="Chromosome 17"/>
</dbReference>
<dbReference type="GO" id="GO:0051216">
    <property type="term" value="P:cartilage development"/>
    <property type="evidence" value="ECO:0007669"/>
    <property type="project" value="UniProtKB-KW"/>
</dbReference>
<sequence length="100" mass="11598">MKVSLLCVMLGALVALGLCYDSSESNESSEAVFMNPRQASAFIKRPRVDNYNNNYRRMRKSPAEQRAELCEDHYACRSYAHRYGSQSAYQRYFAARNRRT</sequence>
<proteinExistence type="inferred from homology"/>
<keyword evidence="12" id="KW-0732">Signal</keyword>
<dbReference type="InterPro" id="IPR000294">
    <property type="entry name" value="GLA_domain"/>
</dbReference>
<feature type="signal peptide" evidence="12">
    <location>
        <begin position="1"/>
        <end position="19"/>
    </location>
</feature>
<keyword evidence="15" id="KW-1185">Reference proteome</keyword>
<keyword evidence="4" id="KW-0217">Developmental protein</keyword>
<evidence type="ECO:0000313" key="15">
    <source>
        <dbReference type="Proteomes" id="UP001044222"/>
    </source>
</evidence>
<dbReference type="AlphaFoldDB" id="A0A9D3LJP0"/>
<dbReference type="InterPro" id="IPR035972">
    <property type="entry name" value="GLA-like_dom_SF"/>
</dbReference>
<evidence type="ECO:0000256" key="12">
    <source>
        <dbReference type="SAM" id="SignalP"/>
    </source>
</evidence>
<evidence type="ECO:0000256" key="8">
    <source>
        <dbReference type="ARBA" id="ARBA00022782"/>
    </source>
</evidence>
<dbReference type="GO" id="GO:0001503">
    <property type="term" value="P:ossification"/>
    <property type="evidence" value="ECO:0007669"/>
    <property type="project" value="UniProtKB-KW"/>
</dbReference>
<dbReference type="EMBL" id="JAFIRN010000017">
    <property type="protein sequence ID" value="KAG5832220.1"/>
    <property type="molecule type" value="Genomic_DNA"/>
</dbReference>
<keyword evidence="8" id="KW-0221">Differentiation</keyword>
<evidence type="ECO:0000256" key="7">
    <source>
        <dbReference type="ARBA" id="ARBA00022553"/>
    </source>
</evidence>
<evidence type="ECO:0000256" key="9">
    <source>
        <dbReference type="ARBA" id="ARBA00022855"/>
    </source>
</evidence>
<dbReference type="GO" id="GO:0030154">
    <property type="term" value="P:cell differentiation"/>
    <property type="evidence" value="ECO:0007669"/>
    <property type="project" value="UniProtKB-KW"/>
</dbReference>
<evidence type="ECO:0000256" key="5">
    <source>
        <dbReference type="ARBA" id="ARBA00022479"/>
    </source>
</evidence>
<keyword evidence="9" id="KW-0892">Osteogenesis</keyword>